<dbReference type="Proteomes" id="UP001152888">
    <property type="component" value="Unassembled WGS sequence"/>
</dbReference>
<comment type="similarity">
    <text evidence="2">Belongs to the ATP-dependent AMP-binding enzyme family.</text>
</comment>
<dbReference type="PANTHER" id="PTHR24096:SF149">
    <property type="entry name" value="AMP-BINDING DOMAIN-CONTAINING PROTEIN-RELATED"/>
    <property type="match status" value="1"/>
</dbReference>
<dbReference type="OrthoDB" id="10253869at2759"/>
<comment type="subcellular location">
    <subcellularLocation>
        <location evidence="1">Peroxisome</location>
    </subcellularLocation>
</comment>
<dbReference type="GO" id="GO:0005777">
    <property type="term" value="C:peroxisome"/>
    <property type="evidence" value="ECO:0007669"/>
    <property type="project" value="UniProtKB-SubCell"/>
</dbReference>
<accession>A0A9P0PAJ3</accession>
<evidence type="ECO:0000256" key="4">
    <source>
        <dbReference type="ARBA" id="ARBA00023140"/>
    </source>
</evidence>
<dbReference type="SUPFAM" id="SSF56801">
    <property type="entry name" value="Acetyl-CoA synthetase-like"/>
    <property type="match status" value="1"/>
</dbReference>
<keyword evidence="3" id="KW-0436">Ligase</keyword>
<dbReference type="InterPro" id="IPR000873">
    <property type="entry name" value="AMP-dep_synth/lig_dom"/>
</dbReference>
<name>A0A9P0PAJ3_ACAOB</name>
<comment type="caution">
    <text evidence="7">The sequence shown here is derived from an EMBL/GenBank/DDBJ whole genome shotgun (WGS) entry which is preliminary data.</text>
</comment>
<dbReference type="Pfam" id="PF13193">
    <property type="entry name" value="AMP-binding_C"/>
    <property type="match status" value="1"/>
</dbReference>
<dbReference type="InterPro" id="IPR020845">
    <property type="entry name" value="AMP-binding_CS"/>
</dbReference>
<dbReference type="Gene3D" id="3.40.50.12780">
    <property type="entry name" value="N-terminal domain of ligase-like"/>
    <property type="match status" value="1"/>
</dbReference>
<feature type="domain" description="AMP-dependent synthetase/ligase" evidence="5">
    <location>
        <begin position="29"/>
        <end position="397"/>
    </location>
</feature>
<evidence type="ECO:0000313" key="7">
    <source>
        <dbReference type="EMBL" id="CAH1975488.1"/>
    </source>
</evidence>
<dbReference type="InterPro" id="IPR042099">
    <property type="entry name" value="ANL_N_sf"/>
</dbReference>
<dbReference type="PANTHER" id="PTHR24096">
    <property type="entry name" value="LONG-CHAIN-FATTY-ACID--COA LIGASE"/>
    <property type="match status" value="1"/>
</dbReference>
<evidence type="ECO:0000259" key="5">
    <source>
        <dbReference type="Pfam" id="PF00501"/>
    </source>
</evidence>
<evidence type="ECO:0000256" key="1">
    <source>
        <dbReference type="ARBA" id="ARBA00004275"/>
    </source>
</evidence>
<evidence type="ECO:0000256" key="2">
    <source>
        <dbReference type="ARBA" id="ARBA00006432"/>
    </source>
</evidence>
<dbReference type="AlphaFoldDB" id="A0A9P0PAJ3"/>
<dbReference type="InterPro" id="IPR045851">
    <property type="entry name" value="AMP-bd_C_sf"/>
</dbReference>
<organism evidence="7 8">
    <name type="scientific">Acanthoscelides obtectus</name>
    <name type="common">Bean weevil</name>
    <name type="synonym">Bruchus obtectus</name>
    <dbReference type="NCBI Taxonomy" id="200917"/>
    <lineage>
        <taxon>Eukaryota</taxon>
        <taxon>Metazoa</taxon>
        <taxon>Ecdysozoa</taxon>
        <taxon>Arthropoda</taxon>
        <taxon>Hexapoda</taxon>
        <taxon>Insecta</taxon>
        <taxon>Pterygota</taxon>
        <taxon>Neoptera</taxon>
        <taxon>Endopterygota</taxon>
        <taxon>Coleoptera</taxon>
        <taxon>Polyphaga</taxon>
        <taxon>Cucujiformia</taxon>
        <taxon>Chrysomeloidea</taxon>
        <taxon>Chrysomelidae</taxon>
        <taxon>Bruchinae</taxon>
        <taxon>Bruchini</taxon>
        <taxon>Acanthoscelides</taxon>
    </lineage>
</organism>
<dbReference type="EMBL" id="CAKOFQ010006836">
    <property type="protein sequence ID" value="CAH1975488.1"/>
    <property type="molecule type" value="Genomic_DNA"/>
</dbReference>
<evidence type="ECO:0000256" key="3">
    <source>
        <dbReference type="ARBA" id="ARBA00022598"/>
    </source>
</evidence>
<reference evidence="7" key="1">
    <citation type="submission" date="2022-03" db="EMBL/GenBank/DDBJ databases">
        <authorList>
            <person name="Sayadi A."/>
        </authorList>
    </citation>
    <scope>NUCLEOTIDE SEQUENCE</scope>
</reference>
<feature type="domain" description="AMP-binding enzyme C-terminal" evidence="6">
    <location>
        <begin position="447"/>
        <end position="523"/>
    </location>
</feature>
<dbReference type="Gene3D" id="3.30.300.30">
    <property type="match status" value="1"/>
</dbReference>
<gene>
    <name evidence="7" type="ORF">ACAOBT_LOCUS11635</name>
</gene>
<dbReference type="InterPro" id="IPR025110">
    <property type="entry name" value="AMP-bd_C"/>
</dbReference>
<protein>
    <submittedName>
        <fullName evidence="7">Uncharacterized protein</fullName>
    </submittedName>
</protein>
<dbReference type="GO" id="GO:0016405">
    <property type="term" value="F:CoA-ligase activity"/>
    <property type="evidence" value="ECO:0007669"/>
    <property type="project" value="TreeGrafter"/>
</dbReference>
<dbReference type="Pfam" id="PF00501">
    <property type="entry name" value="AMP-binding"/>
    <property type="match status" value="1"/>
</dbReference>
<sequence length="542" mass="60989">MVTENKESKNTRYSLGLALYAHMKYFRNRIAQYEDETDYVDTYGALLTRCVRVAMKLQELDIGEDDIVGACTHNHRNSCVPFIASTFIGAIPVTFDPAISDIDTVSLLRLMQPKVIFISQEMLKDFETYMEKAQVKPAYTIVFGESRGQYMSFDEFLKPNIKERQFKVYETSNPKKTAVVVFSSGTTGLPKGICLNHYTLLKQSGSFRDDWPEIINSDTVDSVILLYSTLYAISAVGTLIGAVLKGEAKVLCKSFNAKRFFEIVEKYKVTMSFVPPYYIHEVVVGRAENKDVDIGSLKLLVTGSTTVSTNQMVDMMAAFPGSYVVNVYGQTEVSGAISCLYDPKDHDLQRKKPTTVGKIISHYQWKIVDLETEKPVTGPNKKGELRLKTDLHMNGYYKMDSSDAFDSEGYLRTGDVAYVDEDNCLYIDDRIKEMFKYRGWHVLPAIVEEVVMAYPAVKEAAAIGIPHSEDGEHAMALVVLKEGHENVSPEDIKKYADERLGEYQKLRAGVKIVDELIRTATGKVKRKAMKEMILSNGTIRAT</sequence>
<dbReference type="PROSITE" id="PS00455">
    <property type="entry name" value="AMP_BINDING"/>
    <property type="match status" value="1"/>
</dbReference>
<evidence type="ECO:0000259" key="6">
    <source>
        <dbReference type="Pfam" id="PF13193"/>
    </source>
</evidence>
<keyword evidence="8" id="KW-1185">Reference proteome</keyword>
<evidence type="ECO:0000313" key="8">
    <source>
        <dbReference type="Proteomes" id="UP001152888"/>
    </source>
</evidence>
<keyword evidence="4" id="KW-0576">Peroxisome</keyword>
<proteinExistence type="inferred from homology"/>